<dbReference type="GO" id="GO:0000139">
    <property type="term" value="C:Golgi membrane"/>
    <property type="evidence" value="ECO:0007669"/>
    <property type="project" value="UniProtKB-SubCell"/>
</dbReference>
<dbReference type="PIRSF" id="PIRSF005567">
    <property type="entry name" value="Coatomer_beta'_subunit"/>
    <property type="match status" value="1"/>
</dbReference>
<dbReference type="GO" id="GO:0005198">
    <property type="term" value="F:structural molecule activity"/>
    <property type="evidence" value="ECO:0007669"/>
    <property type="project" value="UniProtKB-UniRule"/>
</dbReference>
<feature type="repeat" description="WD" evidence="14">
    <location>
        <begin position="180"/>
        <end position="223"/>
    </location>
</feature>
<keyword evidence="7 13" id="KW-0931">ER-Golgi transport</keyword>
<dbReference type="STRING" id="188477.A0A3S1HGX7"/>
<keyword evidence="8 13" id="KW-0653">Protein transport</keyword>
<keyword evidence="6" id="KW-0677">Repeat</keyword>
<dbReference type="Gene3D" id="2.130.10.10">
    <property type="entry name" value="YVTN repeat-like/Quinoprotein amine dehydrogenase"/>
    <property type="match status" value="1"/>
</dbReference>
<sequence length="992" mass="110671">MSIKIKVKKKFTSRSQRVKSAELHPTEPWMLTSLYDGNVYIWNTETKKVLKSVLVSDLPVRDAKFVPRKNWFITASDDTNIRVFNYNTAEKVAEFSAHRDYIRSLAVHTSRPFLLSCADDGAIRLWDWEKKWACTQTFRGHVHLVMQVTFNPKDYNQFASASMDKSVKIWQLGSAQPNFSLRHDLGVNCLAYYPGGDKPYIVSGCDGGAVKVWDYQTKSCIQTLLGHAKDVYAVEFHPSMPLILSGASDGTVRMWHASTFKMVALLNFDMGRVWSLAVHKVSNNVAIGFDDGSMLIKLGREEPAISMDMSGKIVWAHHSELQQANVKTLQGQEVKDGEKLELAVKDMGSCEIYPQTIAHSPNGRFMSVCGDGEYTIYTAVALRNKAYGSAHEFVWSSDSSVYATRGGNSLITIYRNFKSHKTFKPNTEADGIFGGPLLGVRSSNCLTFYNWDTTELIRRIEITPTQIYWSEGEDLLTLVSDNSFFILKYNSKAVERFTDNKDATTEDGIEDAFEVMAEFKDKLCTGLWVGDCFIFTNSLNRLNYCIGEEIVTISHLDRLMYLLRYIPKDNRLYLGDKELNIVSFSLLVSVLEYQTAVTRRDFDAADKILPAIPREHRNRVAHFLEKQGFKSQALSVSLDLDHKFELALQLEDLTTAHAVAKQQGAPLKWKQLSDLALKTSQLDLALECLHASQDFGGLLLLATSIGNRAMLDGVELAAAAAGQTNVAFTANFVLGRCDKCLQILLDTNRLPEAALFARTYVPSQVPRVVSLWRERLSTIHRRLGAAIASPAETENMFPEMLQSLKTERFLASQGQTMNANTPASRSKYLQGNKNRNPVEEMLIAEASGTFSYNPGTHSHIEDGDDGHKGGDKGSKSEVEAEDRPVEAAGPIRNENPAKVSTSTSGETDGEATSHVNSSPSQIPTVETNVTEKSLSDINDPVALDEPKENSHDMSLEKSLTLEEELTRDLEGVDLDDFDMDGFELDSDELLED</sequence>
<organism evidence="18 19">
    <name type="scientific">Elysia chlorotica</name>
    <name type="common">Eastern emerald elysia</name>
    <name type="synonym">Sea slug</name>
    <dbReference type="NCBI Taxonomy" id="188477"/>
    <lineage>
        <taxon>Eukaryota</taxon>
        <taxon>Metazoa</taxon>
        <taxon>Spiralia</taxon>
        <taxon>Lophotrochozoa</taxon>
        <taxon>Mollusca</taxon>
        <taxon>Gastropoda</taxon>
        <taxon>Heterobranchia</taxon>
        <taxon>Euthyneura</taxon>
        <taxon>Panpulmonata</taxon>
        <taxon>Sacoglossa</taxon>
        <taxon>Placobranchoidea</taxon>
        <taxon>Plakobranchidae</taxon>
        <taxon>Elysia</taxon>
    </lineage>
</organism>
<dbReference type="PRINTS" id="PR00320">
    <property type="entry name" value="GPROTEINBRPT"/>
</dbReference>
<gene>
    <name evidence="18" type="ORF">EGW08_013108</name>
</gene>
<evidence type="ECO:0000256" key="7">
    <source>
        <dbReference type="ARBA" id="ARBA00022892"/>
    </source>
</evidence>
<name>A0A3S1HGX7_ELYCH</name>
<dbReference type="InterPro" id="IPR019775">
    <property type="entry name" value="WD40_repeat_CS"/>
</dbReference>
<dbReference type="CDD" id="cd22947">
    <property type="entry name" value="Coatomer_WDAD_beta-like"/>
    <property type="match status" value="1"/>
</dbReference>
<dbReference type="PROSITE" id="PS00678">
    <property type="entry name" value="WD_REPEATS_1"/>
    <property type="match status" value="1"/>
</dbReference>
<dbReference type="SUPFAM" id="SSF50978">
    <property type="entry name" value="WD40 repeat-like"/>
    <property type="match status" value="2"/>
</dbReference>
<evidence type="ECO:0000256" key="15">
    <source>
        <dbReference type="SAM" id="MobiDB-lite"/>
    </source>
</evidence>
<evidence type="ECO:0000256" key="12">
    <source>
        <dbReference type="ARBA" id="ARBA00025536"/>
    </source>
</evidence>
<dbReference type="GO" id="GO:0006890">
    <property type="term" value="P:retrograde vesicle-mediated transport, Golgi to endoplasmic reticulum"/>
    <property type="evidence" value="ECO:0007669"/>
    <property type="project" value="TreeGrafter"/>
</dbReference>
<keyword evidence="3 13" id="KW-0813">Transport</keyword>
<feature type="repeat" description="WD" evidence="14">
    <location>
        <begin position="95"/>
        <end position="127"/>
    </location>
</feature>
<feature type="compositionally biased region" description="Basic and acidic residues" evidence="15">
    <location>
        <begin position="858"/>
        <end position="885"/>
    </location>
</feature>
<evidence type="ECO:0000256" key="4">
    <source>
        <dbReference type="ARBA" id="ARBA00022490"/>
    </source>
</evidence>
<feature type="repeat" description="WD" evidence="14">
    <location>
        <begin position="138"/>
        <end position="180"/>
    </location>
</feature>
<dbReference type="PROSITE" id="PS50082">
    <property type="entry name" value="WD_REPEATS_2"/>
    <property type="match status" value="5"/>
</dbReference>
<dbReference type="InterPro" id="IPR001680">
    <property type="entry name" value="WD40_rpt"/>
</dbReference>
<feature type="compositionally biased region" description="Acidic residues" evidence="15">
    <location>
        <begin position="971"/>
        <end position="992"/>
    </location>
</feature>
<evidence type="ECO:0000259" key="17">
    <source>
        <dbReference type="Pfam" id="PF23953"/>
    </source>
</evidence>
<feature type="compositionally biased region" description="Basic and acidic residues" evidence="15">
    <location>
        <begin position="944"/>
        <end position="955"/>
    </location>
</feature>
<feature type="compositionally biased region" description="Polar residues" evidence="15">
    <location>
        <begin position="913"/>
        <end position="936"/>
    </location>
</feature>
<feature type="region of interest" description="Disordered" evidence="15">
    <location>
        <begin position="969"/>
        <end position="992"/>
    </location>
</feature>
<evidence type="ECO:0000313" key="18">
    <source>
        <dbReference type="EMBL" id="RUS79130.1"/>
    </source>
</evidence>
<evidence type="ECO:0000256" key="10">
    <source>
        <dbReference type="ARBA" id="ARBA00023136"/>
    </source>
</evidence>
<dbReference type="CDD" id="cd00200">
    <property type="entry name" value="WD40"/>
    <property type="match status" value="1"/>
</dbReference>
<comment type="similarity">
    <text evidence="2 13">Belongs to the WD repeat COPB2 family.</text>
</comment>
<dbReference type="Pfam" id="PF04053">
    <property type="entry name" value="B-prop_COPA_B_2nd"/>
    <property type="match status" value="1"/>
</dbReference>
<feature type="repeat" description="WD" evidence="14">
    <location>
        <begin position="11"/>
        <end position="52"/>
    </location>
</feature>
<dbReference type="AlphaFoldDB" id="A0A3S1HGX7"/>
<dbReference type="InterPro" id="IPR050844">
    <property type="entry name" value="Coatomer_complex_subunit"/>
</dbReference>
<feature type="region of interest" description="Disordered" evidence="15">
    <location>
        <begin position="849"/>
        <end position="957"/>
    </location>
</feature>
<evidence type="ECO:0000256" key="2">
    <source>
        <dbReference type="ARBA" id="ARBA00010844"/>
    </source>
</evidence>
<dbReference type="OrthoDB" id="2150324at2759"/>
<evidence type="ECO:0000256" key="11">
    <source>
        <dbReference type="ARBA" id="ARBA00023329"/>
    </source>
</evidence>
<keyword evidence="4 13" id="KW-0963">Cytoplasm</keyword>
<evidence type="ECO:0000256" key="5">
    <source>
        <dbReference type="ARBA" id="ARBA00022574"/>
    </source>
</evidence>
<evidence type="ECO:0000256" key="14">
    <source>
        <dbReference type="PROSITE-ProRule" id="PRU00221"/>
    </source>
</evidence>
<feature type="domain" description="COPA/B TPR" evidence="17">
    <location>
        <begin position="593"/>
        <end position="773"/>
    </location>
</feature>
<evidence type="ECO:0000313" key="19">
    <source>
        <dbReference type="Proteomes" id="UP000271974"/>
    </source>
</evidence>
<dbReference type="PANTHER" id="PTHR19876:SF2">
    <property type="entry name" value="COATOMER SUBUNIT BETA"/>
    <property type="match status" value="1"/>
</dbReference>
<evidence type="ECO:0000256" key="1">
    <source>
        <dbReference type="ARBA" id="ARBA00004347"/>
    </source>
</evidence>
<dbReference type="GO" id="GO:0006888">
    <property type="term" value="P:endoplasmic reticulum to Golgi vesicle-mediated transport"/>
    <property type="evidence" value="ECO:0007669"/>
    <property type="project" value="TreeGrafter"/>
</dbReference>
<keyword evidence="10 13" id="KW-0472">Membrane</keyword>
<comment type="caution">
    <text evidence="18">The sequence shown here is derived from an EMBL/GenBank/DDBJ whole genome shotgun (WGS) entry which is preliminary data.</text>
</comment>
<comment type="subcellular location">
    <subcellularLocation>
        <location evidence="1 13">Cytoplasmic vesicle</location>
        <location evidence="1 13">COPI-coated vesicle membrane</location>
        <topology evidence="1 13">Peripheral membrane protein</topology>
        <orientation evidence="1 13">Cytoplasmic side</orientation>
    </subcellularLocation>
    <subcellularLocation>
        <location evidence="13">Golgi apparatus membrane</location>
        <topology evidence="13">Peripheral membrane protein</topology>
        <orientation evidence="13">Cytoplasmic side</orientation>
    </subcellularLocation>
    <text evidence="13">The coatomer is cytoplasmic or polymerized on the cytoplasmic side of the Golgi, as well as on the vesicles/buds originating from it.</text>
</comment>
<accession>A0A3S1HGX7</accession>
<dbReference type="Gene3D" id="1.25.40.470">
    <property type="match status" value="1"/>
</dbReference>
<comment type="subunit">
    <text evidence="13">Oligomeric complex that consists of at least the alpha, beta, beta', gamma, delta, epsilon and zeta subunits.</text>
</comment>
<dbReference type="InterPro" id="IPR006692">
    <property type="entry name" value="Beta-prop_COPA/B_2nd"/>
</dbReference>
<evidence type="ECO:0000256" key="3">
    <source>
        <dbReference type="ARBA" id="ARBA00022448"/>
    </source>
</evidence>
<keyword evidence="11 13" id="KW-0968">Cytoplasmic vesicle</keyword>
<dbReference type="Pfam" id="PF00400">
    <property type="entry name" value="WD40"/>
    <property type="match status" value="6"/>
</dbReference>
<feature type="domain" description="COPA/B second beta-propeller" evidence="16">
    <location>
        <begin position="318"/>
        <end position="576"/>
    </location>
</feature>
<keyword evidence="9 13" id="KW-0333">Golgi apparatus</keyword>
<proteinExistence type="inferred from homology"/>
<reference evidence="18 19" key="1">
    <citation type="submission" date="2019-01" db="EMBL/GenBank/DDBJ databases">
        <title>A draft genome assembly of the solar-powered sea slug Elysia chlorotica.</title>
        <authorList>
            <person name="Cai H."/>
            <person name="Li Q."/>
            <person name="Fang X."/>
            <person name="Li J."/>
            <person name="Curtis N.E."/>
            <person name="Altenburger A."/>
            <person name="Shibata T."/>
            <person name="Feng M."/>
            <person name="Maeda T."/>
            <person name="Schwartz J.A."/>
            <person name="Shigenobu S."/>
            <person name="Lundholm N."/>
            <person name="Nishiyama T."/>
            <person name="Yang H."/>
            <person name="Hasebe M."/>
            <person name="Li S."/>
            <person name="Pierce S.K."/>
            <person name="Wang J."/>
        </authorList>
    </citation>
    <scope>NUCLEOTIDE SEQUENCE [LARGE SCALE GENOMIC DNA]</scope>
    <source>
        <strain evidence="18">EC2010</strain>
        <tissue evidence="18">Whole organism of an adult</tissue>
    </source>
</reference>
<dbReference type="PANTHER" id="PTHR19876">
    <property type="entry name" value="COATOMER"/>
    <property type="match status" value="1"/>
</dbReference>
<dbReference type="Pfam" id="PF23953">
    <property type="entry name" value="TPR_COPA_B"/>
    <property type="match status" value="1"/>
</dbReference>
<dbReference type="PROSITE" id="PS50294">
    <property type="entry name" value="WD_REPEATS_REGION"/>
    <property type="match status" value="3"/>
</dbReference>
<dbReference type="InterPro" id="IPR036322">
    <property type="entry name" value="WD40_repeat_dom_sf"/>
</dbReference>
<evidence type="ECO:0000256" key="13">
    <source>
        <dbReference type="PIRNR" id="PIRNR005567"/>
    </source>
</evidence>
<feature type="repeat" description="WD" evidence="14">
    <location>
        <begin position="224"/>
        <end position="265"/>
    </location>
</feature>
<protein>
    <recommendedName>
        <fullName evidence="13">Coatomer subunit beta'</fullName>
    </recommendedName>
</protein>
<dbReference type="EMBL" id="RQTK01000469">
    <property type="protein sequence ID" value="RUS79130.1"/>
    <property type="molecule type" value="Genomic_DNA"/>
</dbReference>
<dbReference type="GO" id="GO:0006886">
    <property type="term" value="P:intracellular protein transport"/>
    <property type="evidence" value="ECO:0007669"/>
    <property type="project" value="UniProtKB-UniRule"/>
</dbReference>
<comment type="function">
    <text evidence="12 13">The coatomer is a cytosolic protein complex that binds to dilysine motifs and reversibly associates with Golgi non-clathrin-coated vesicles, which further mediate biosynthetic protein transport from the ER, via the Golgi up to the trans Golgi network. Coatomer complex is required for budding from Golgi membranes, and is essential for the retrograde Golgi-to-ER transport of dilysine-tagged proteins.</text>
</comment>
<dbReference type="Proteomes" id="UP000271974">
    <property type="component" value="Unassembled WGS sequence"/>
</dbReference>
<keyword evidence="19" id="KW-1185">Reference proteome</keyword>
<dbReference type="FunFam" id="2.130.10.10:FF:000016">
    <property type="entry name" value="Coatomer alpha subunit, putative"/>
    <property type="match status" value="1"/>
</dbReference>
<evidence type="ECO:0000256" key="9">
    <source>
        <dbReference type="ARBA" id="ARBA00023034"/>
    </source>
</evidence>
<evidence type="ECO:0000256" key="6">
    <source>
        <dbReference type="ARBA" id="ARBA00022737"/>
    </source>
</evidence>
<dbReference type="SMART" id="SM00320">
    <property type="entry name" value="WD40"/>
    <property type="match status" value="7"/>
</dbReference>
<dbReference type="InterPro" id="IPR016453">
    <property type="entry name" value="COPB2"/>
</dbReference>
<dbReference type="FunFam" id="1.25.40.470:FF:000001">
    <property type="entry name" value="Coatomer subunit beta"/>
    <property type="match status" value="1"/>
</dbReference>
<dbReference type="InterPro" id="IPR056176">
    <property type="entry name" value="TPR_COPA_B"/>
</dbReference>
<dbReference type="InterPro" id="IPR020472">
    <property type="entry name" value="WD40_PAC1"/>
</dbReference>
<dbReference type="InterPro" id="IPR015943">
    <property type="entry name" value="WD40/YVTN_repeat-like_dom_sf"/>
</dbReference>
<dbReference type="GO" id="GO:0006891">
    <property type="term" value="P:intra-Golgi vesicle-mediated transport"/>
    <property type="evidence" value="ECO:0007669"/>
    <property type="project" value="TreeGrafter"/>
</dbReference>
<dbReference type="GO" id="GO:0030126">
    <property type="term" value="C:COPI vesicle coat"/>
    <property type="evidence" value="ECO:0007669"/>
    <property type="project" value="TreeGrafter"/>
</dbReference>
<evidence type="ECO:0000256" key="8">
    <source>
        <dbReference type="ARBA" id="ARBA00022927"/>
    </source>
</evidence>
<evidence type="ECO:0000259" key="16">
    <source>
        <dbReference type="Pfam" id="PF04053"/>
    </source>
</evidence>
<keyword evidence="5 14" id="KW-0853">WD repeat</keyword>